<reference evidence="1" key="1">
    <citation type="journal article" date="2015" name="Nature">
        <title>Complex archaea that bridge the gap between prokaryotes and eukaryotes.</title>
        <authorList>
            <person name="Spang A."/>
            <person name="Saw J.H."/>
            <person name="Jorgensen S.L."/>
            <person name="Zaremba-Niedzwiedzka K."/>
            <person name="Martijn J."/>
            <person name="Lind A.E."/>
            <person name="van Eijk R."/>
            <person name="Schleper C."/>
            <person name="Guy L."/>
            <person name="Ettema T.J."/>
        </authorList>
    </citation>
    <scope>NUCLEOTIDE SEQUENCE</scope>
</reference>
<proteinExistence type="predicted"/>
<comment type="caution">
    <text evidence="1">The sequence shown here is derived from an EMBL/GenBank/DDBJ whole genome shotgun (WGS) entry which is preliminary data.</text>
</comment>
<dbReference type="AlphaFoldDB" id="A0A0F9PPA4"/>
<evidence type="ECO:0000313" key="1">
    <source>
        <dbReference type="EMBL" id="KKN26427.1"/>
    </source>
</evidence>
<sequence>MTNQNDISTLAKEAWIYDIPSNESCRLFLTENNGMPEQVWFLNNDGKVTDDLALFAKVLTLDLQQEMPNKVQEKLNMLASVNGQAFSMAFPPTGEKQLVRGQVSAIAKLLQYRAGFPMTDTPKLREQKTGDIWSVDVLNPYTQQTFTIKISEPMIDGRRCPSSIWLEGHNPEILDGLCALLSADMVSSDLSRIAIKLKSVLEPIISISGTEYRLHNFSSYIAYLLLGRYEKHFYMDKEINILSYRNVVSLDTKKSTNGRFFSHELEVG</sequence>
<protein>
    <submittedName>
        <fullName evidence="1">Uncharacterized protein</fullName>
    </submittedName>
</protein>
<dbReference type="EMBL" id="LAZR01002719">
    <property type="protein sequence ID" value="KKN26427.1"/>
    <property type="molecule type" value="Genomic_DNA"/>
</dbReference>
<organism evidence="1">
    <name type="scientific">marine sediment metagenome</name>
    <dbReference type="NCBI Taxonomy" id="412755"/>
    <lineage>
        <taxon>unclassified sequences</taxon>
        <taxon>metagenomes</taxon>
        <taxon>ecological metagenomes</taxon>
    </lineage>
</organism>
<accession>A0A0F9PPA4</accession>
<name>A0A0F9PPA4_9ZZZZ</name>
<gene>
    <name evidence="1" type="ORF">LCGC14_0874760</name>
</gene>